<reference evidence="2" key="2">
    <citation type="submission" date="2015-01" db="EMBL/GenBank/DDBJ databases">
        <title>Evolutionary Origins and Diversification of the Mycorrhizal Mutualists.</title>
        <authorList>
            <consortium name="DOE Joint Genome Institute"/>
            <consortium name="Mycorrhizal Genomics Consortium"/>
            <person name="Kohler A."/>
            <person name="Kuo A."/>
            <person name="Nagy L.G."/>
            <person name="Floudas D."/>
            <person name="Copeland A."/>
            <person name="Barry K.W."/>
            <person name="Cichocki N."/>
            <person name="Veneault-Fourrey C."/>
            <person name="LaButti K."/>
            <person name="Lindquist E.A."/>
            <person name="Lipzen A."/>
            <person name="Lundell T."/>
            <person name="Morin E."/>
            <person name="Murat C."/>
            <person name="Riley R."/>
            <person name="Ohm R."/>
            <person name="Sun H."/>
            <person name="Tunlid A."/>
            <person name="Henrissat B."/>
            <person name="Grigoriev I.V."/>
            <person name="Hibbett D.S."/>
            <person name="Martin F."/>
        </authorList>
    </citation>
    <scope>NUCLEOTIDE SEQUENCE [LARGE SCALE GENOMIC DNA]</scope>
    <source>
        <strain evidence="2">h7</strain>
    </source>
</reference>
<protein>
    <submittedName>
        <fullName evidence="1">Uncharacterized protein</fullName>
    </submittedName>
</protein>
<sequence length="135" mass="15499">MYYLKCILTDLFSNRNIPELFYMRFLMRKLELQLQALLACINEALPAVSGLQIVLSTYEDLARSGTITQSQAEDAKQKVFSQHPSVDLQPPNLPSNKTIFEELRQRDITTKVYMDEDPTLELTEQWLATIATITV</sequence>
<dbReference type="EMBL" id="KN831809">
    <property type="protein sequence ID" value="KIM36049.1"/>
    <property type="molecule type" value="Genomic_DNA"/>
</dbReference>
<organism evidence="1 2">
    <name type="scientific">Hebeloma cylindrosporum</name>
    <dbReference type="NCBI Taxonomy" id="76867"/>
    <lineage>
        <taxon>Eukaryota</taxon>
        <taxon>Fungi</taxon>
        <taxon>Dikarya</taxon>
        <taxon>Basidiomycota</taxon>
        <taxon>Agaricomycotina</taxon>
        <taxon>Agaricomycetes</taxon>
        <taxon>Agaricomycetidae</taxon>
        <taxon>Agaricales</taxon>
        <taxon>Agaricineae</taxon>
        <taxon>Hymenogastraceae</taxon>
        <taxon>Hebeloma</taxon>
    </lineage>
</organism>
<dbReference type="HOGENOM" id="CLU_1886013_0_0_1"/>
<reference evidence="1 2" key="1">
    <citation type="submission" date="2014-04" db="EMBL/GenBank/DDBJ databases">
        <authorList>
            <consortium name="DOE Joint Genome Institute"/>
            <person name="Kuo A."/>
            <person name="Gay G."/>
            <person name="Dore J."/>
            <person name="Kohler A."/>
            <person name="Nagy L.G."/>
            <person name="Floudas D."/>
            <person name="Copeland A."/>
            <person name="Barry K.W."/>
            <person name="Cichocki N."/>
            <person name="Veneault-Fourrey C."/>
            <person name="LaButti K."/>
            <person name="Lindquist E.A."/>
            <person name="Lipzen A."/>
            <person name="Lundell T."/>
            <person name="Morin E."/>
            <person name="Murat C."/>
            <person name="Sun H."/>
            <person name="Tunlid A."/>
            <person name="Henrissat B."/>
            <person name="Grigoriev I.V."/>
            <person name="Hibbett D.S."/>
            <person name="Martin F."/>
            <person name="Nordberg H.P."/>
            <person name="Cantor M.N."/>
            <person name="Hua S.X."/>
        </authorList>
    </citation>
    <scope>NUCLEOTIDE SEQUENCE [LARGE SCALE GENOMIC DNA]</scope>
    <source>
        <strain evidence="2">h7</strain>
    </source>
</reference>
<dbReference type="OrthoDB" id="3090254at2759"/>
<name>A0A0C3BVF0_HEBCY</name>
<gene>
    <name evidence="1" type="ORF">M413DRAFT_321415</name>
</gene>
<evidence type="ECO:0000313" key="1">
    <source>
        <dbReference type="EMBL" id="KIM36049.1"/>
    </source>
</evidence>
<accession>A0A0C3BVF0</accession>
<keyword evidence="2" id="KW-1185">Reference proteome</keyword>
<dbReference type="Proteomes" id="UP000053424">
    <property type="component" value="Unassembled WGS sequence"/>
</dbReference>
<dbReference type="AlphaFoldDB" id="A0A0C3BVF0"/>
<proteinExistence type="predicted"/>
<evidence type="ECO:0000313" key="2">
    <source>
        <dbReference type="Proteomes" id="UP000053424"/>
    </source>
</evidence>